<gene>
    <name evidence="1" type="ORF">ZAZAV_509</name>
</gene>
<accession>A0A2R8FFJ0</accession>
<dbReference type="Proteomes" id="UP000270547">
    <property type="component" value="Segment"/>
</dbReference>
<evidence type="ECO:0000313" key="1">
    <source>
        <dbReference type="EMBL" id="SPN79799.1"/>
    </source>
</evidence>
<dbReference type="EMBL" id="LT994652">
    <property type="protein sequence ID" value="SPN79799.1"/>
    <property type="molecule type" value="Genomic_DNA"/>
</dbReference>
<sequence length="109" mass="13030">VFDIDYELSRSDLQRSRFLQSLFSGGYREERTVTLDLDESLKPAFDIVYDYLVTREIIDIPDNLFQDVLFVTSYLDSPDLISYLARRIETLPNREKLFRDKKFVHKKRT</sequence>
<protein>
    <submittedName>
        <fullName evidence="1">SKP1/BTB/POZ domain-containing protein</fullName>
    </submittedName>
</protein>
<reference evidence="1" key="1">
    <citation type="submission" date="2018-03" db="EMBL/GenBank/DDBJ databases">
        <authorList>
            <consortium name="Urmite Genomes"/>
        </authorList>
    </citation>
    <scope>NUCLEOTIDE SEQUENCE [LARGE SCALE GENOMIC DNA]</scope>
    <source>
        <strain evidence="1">IHUMI-S29</strain>
    </source>
</reference>
<feature type="non-terminal residue" evidence="1">
    <location>
        <position position="1"/>
    </location>
</feature>
<dbReference type="Gene3D" id="3.30.710.10">
    <property type="entry name" value="Potassium Channel Kv1.1, Chain A"/>
    <property type="match status" value="1"/>
</dbReference>
<proteinExistence type="predicted"/>
<organism evidence="1">
    <name type="scientific">Cedratvirus Zaza IHUMI</name>
    <dbReference type="NCBI Taxonomy" id="2126979"/>
    <lineage>
        <taxon>Viruses</taxon>
        <taxon>Pithoviruses</taxon>
    </lineage>
</organism>
<dbReference type="InterPro" id="IPR011333">
    <property type="entry name" value="SKP1/BTB/POZ_sf"/>
</dbReference>
<name>A0A2R8FFJ0_9VIRU</name>
<dbReference type="CDD" id="cd18186">
    <property type="entry name" value="BTB_POZ_ZBTB_KLHL-like"/>
    <property type="match status" value="1"/>
</dbReference>